<evidence type="ECO:0000256" key="2">
    <source>
        <dbReference type="ARBA" id="ARBA00022692"/>
    </source>
</evidence>
<organism evidence="6 7">
    <name type="scientific">Texcoconibacillus texcoconensis</name>
    <dbReference type="NCBI Taxonomy" id="1095777"/>
    <lineage>
        <taxon>Bacteria</taxon>
        <taxon>Bacillati</taxon>
        <taxon>Bacillota</taxon>
        <taxon>Bacilli</taxon>
        <taxon>Bacillales</taxon>
        <taxon>Bacillaceae</taxon>
        <taxon>Texcoconibacillus</taxon>
    </lineage>
</organism>
<name>A0A840QSN2_9BACI</name>
<evidence type="ECO:0000256" key="3">
    <source>
        <dbReference type="ARBA" id="ARBA00022989"/>
    </source>
</evidence>
<evidence type="ECO:0000256" key="1">
    <source>
        <dbReference type="ARBA" id="ARBA00022475"/>
    </source>
</evidence>
<evidence type="ECO:0000313" key="7">
    <source>
        <dbReference type="Proteomes" id="UP000551878"/>
    </source>
</evidence>
<keyword evidence="7" id="KW-1185">Reference proteome</keyword>
<evidence type="ECO:0000256" key="5">
    <source>
        <dbReference type="SAM" id="Phobius"/>
    </source>
</evidence>
<keyword evidence="3 5" id="KW-1133">Transmembrane helix</keyword>
<keyword evidence="2 5" id="KW-0812">Transmembrane</keyword>
<comment type="caution">
    <text evidence="6">The sequence shown here is derived from an EMBL/GenBank/DDBJ whole genome shotgun (WGS) entry which is preliminary data.</text>
</comment>
<feature type="transmembrane region" description="Helical" evidence="5">
    <location>
        <begin position="67"/>
        <end position="87"/>
    </location>
</feature>
<dbReference type="RefSeq" id="WP_246421678.1">
    <property type="nucleotide sequence ID" value="NZ_JACHHB010000012.1"/>
</dbReference>
<dbReference type="Proteomes" id="UP000551878">
    <property type="component" value="Unassembled WGS sequence"/>
</dbReference>
<dbReference type="AlphaFoldDB" id="A0A840QSN2"/>
<accession>A0A840QSN2</accession>
<keyword evidence="1" id="KW-1003">Cell membrane</keyword>
<gene>
    <name evidence="6" type="ORF">HNQ41_002589</name>
</gene>
<protein>
    <submittedName>
        <fullName evidence="6">Putative membrane protein SirB2</fullName>
    </submittedName>
</protein>
<dbReference type="Pfam" id="PF07457">
    <property type="entry name" value="DUF1516"/>
    <property type="match status" value="1"/>
</dbReference>
<evidence type="ECO:0000313" key="6">
    <source>
        <dbReference type="EMBL" id="MBB5174374.1"/>
    </source>
</evidence>
<reference evidence="6 7" key="1">
    <citation type="submission" date="2020-08" db="EMBL/GenBank/DDBJ databases">
        <title>Genomic Encyclopedia of Type Strains, Phase IV (KMG-IV): sequencing the most valuable type-strain genomes for metagenomic binning, comparative biology and taxonomic classification.</title>
        <authorList>
            <person name="Goeker M."/>
        </authorList>
    </citation>
    <scope>NUCLEOTIDE SEQUENCE [LARGE SCALE GENOMIC DNA]</scope>
    <source>
        <strain evidence="6 7">DSM 24696</strain>
    </source>
</reference>
<feature type="transmembrane region" description="Helical" evidence="5">
    <location>
        <begin position="41"/>
        <end position="61"/>
    </location>
</feature>
<evidence type="ECO:0000256" key="4">
    <source>
        <dbReference type="ARBA" id="ARBA00023136"/>
    </source>
</evidence>
<proteinExistence type="predicted"/>
<feature type="transmembrane region" description="Helical" evidence="5">
    <location>
        <begin position="99"/>
        <end position="118"/>
    </location>
</feature>
<sequence length="119" mass="13588">MNYAAILHSHALFWLLAVILFVVTVILIKKQKEKPAKIVQMTLRLMYVLTLATGGWLLLQYTTSNTILKGILAVWLIYVMEMITTRSKNGTLTGNLKSFYWIQFAIALIVVLYFGYVVT</sequence>
<keyword evidence="4 5" id="KW-0472">Membrane</keyword>
<dbReference type="EMBL" id="JACHHB010000012">
    <property type="protein sequence ID" value="MBB5174374.1"/>
    <property type="molecule type" value="Genomic_DNA"/>
</dbReference>
<feature type="transmembrane region" description="Helical" evidence="5">
    <location>
        <begin position="12"/>
        <end position="29"/>
    </location>
</feature>
<dbReference type="InterPro" id="IPR010899">
    <property type="entry name" value="UPF0344"/>
</dbReference>